<gene>
    <name evidence="2" type="ORF">JFL43_15315</name>
</gene>
<dbReference type="EMBL" id="JAEOAH010000024">
    <property type="protein sequence ID" value="MBK3496206.1"/>
    <property type="molecule type" value="Genomic_DNA"/>
</dbReference>
<dbReference type="PANTHER" id="PTHR42850:SF4">
    <property type="entry name" value="ZINC-DEPENDENT ENDOPOLYPHOSPHATASE"/>
    <property type="match status" value="1"/>
</dbReference>
<evidence type="ECO:0000259" key="1">
    <source>
        <dbReference type="Pfam" id="PF00149"/>
    </source>
</evidence>
<dbReference type="Proteomes" id="UP000618943">
    <property type="component" value="Unassembled WGS sequence"/>
</dbReference>
<sequence length="236" mass="26976">MTRTLIISDIHGEFKKFQDLLTLAEYTPNEDRLFLLGDYIDRGPDSSSVLDFVMELQQNGAIVLTGNHEHLMEKAFTEQTEKAWKHWTQLCGGKETLQSYGFSEEKIQGTGEKENFTAPQLLSAKLDEHLAFIKTLHTYIEEENYIFVHAGVDSQLPLNENDLDTLIWIRDEFHNGYNGEKTVVFGHTPTPNLHQMEHNYNVYFGENNLIGIDGGAVYGGQLNCLELPNKNTYFIK</sequence>
<accession>A0ABS1HA94</accession>
<dbReference type="Gene3D" id="3.60.21.10">
    <property type="match status" value="1"/>
</dbReference>
<dbReference type="PANTHER" id="PTHR42850">
    <property type="entry name" value="METALLOPHOSPHOESTERASE"/>
    <property type="match status" value="1"/>
</dbReference>
<feature type="domain" description="Calcineurin-like phosphoesterase" evidence="1">
    <location>
        <begin position="3"/>
        <end position="208"/>
    </location>
</feature>
<dbReference type="InterPro" id="IPR004843">
    <property type="entry name" value="Calcineurin-like_PHP"/>
</dbReference>
<dbReference type="RefSeq" id="WP_200749703.1">
    <property type="nucleotide sequence ID" value="NZ_JAEOAH010000024.1"/>
</dbReference>
<dbReference type="InterPro" id="IPR050126">
    <property type="entry name" value="Ap4A_hydrolase"/>
</dbReference>
<dbReference type="Pfam" id="PF00149">
    <property type="entry name" value="Metallophos"/>
    <property type="match status" value="1"/>
</dbReference>
<keyword evidence="3" id="KW-1185">Reference proteome</keyword>
<dbReference type="InterPro" id="IPR029052">
    <property type="entry name" value="Metallo-depent_PP-like"/>
</dbReference>
<proteinExistence type="predicted"/>
<evidence type="ECO:0000313" key="3">
    <source>
        <dbReference type="Proteomes" id="UP000618943"/>
    </source>
</evidence>
<evidence type="ECO:0000313" key="2">
    <source>
        <dbReference type="EMBL" id="MBK3496206.1"/>
    </source>
</evidence>
<protein>
    <submittedName>
        <fullName evidence="2">Serine/threonine protein phosphatase</fullName>
    </submittedName>
</protein>
<comment type="caution">
    <text evidence="2">The sequence shown here is derived from an EMBL/GenBank/DDBJ whole genome shotgun (WGS) entry which is preliminary data.</text>
</comment>
<dbReference type="CDD" id="cd00144">
    <property type="entry name" value="MPP_PPP_family"/>
    <property type="match status" value="1"/>
</dbReference>
<dbReference type="SUPFAM" id="SSF56300">
    <property type="entry name" value="Metallo-dependent phosphatases"/>
    <property type="match status" value="1"/>
</dbReference>
<reference evidence="2 3" key="1">
    <citation type="submission" date="2020-12" db="EMBL/GenBank/DDBJ databases">
        <title>YIM B01967 draft genome.</title>
        <authorList>
            <person name="Yan X."/>
        </authorList>
    </citation>
    <scope>NUCLEOTIDE SEQUENCE [LARGE SCALE GENOMIC DNA]</scope>
    <source>
        <strain evidence="2 3">YIM B01967</strain>
    </source>
</reference>
<name>A0ABS1HA94_9BACL</name>
<organism evidence="2 3">
    <name type="scientific">Viridibacillus soli</name>
    <dbReference type="NCBI Taxonomy" id="2798301"/>
    <lineage>
        <taxon>Bacteria</taxon>
        <taxon>Bacillati</taxon>
        <taxon>Bacillota</taxon>
        <taxon>Bacilli</taxon>
        <taxon>Bacillales</taxon>
        <taxon>Caryophanaceae</taxon>
        <taxon>Viridibacillus</taxon>
    </lineage>
</organism>